<dbReference type="CDD" id="cd04776">
    <property type="entry name" value="HTH_GnyR"/>
    <property type="match status" value="1"/>
</dbReference>
<dbReference type="InterPro" id="IPR047057">
    <property type="entry name" value="MerR_fam"/>
</dbReference>
<dbReference type="HOGENOM" id="CLU_060077_3_2_7"/>
<dbReference type="SMART" id="SM00422">
    <property type="entry name" value="HTH_MERR"/>
    <property type="match status" value="1"/>
</dbReference>
<dbReference type="InterPro" id="IPR009061">
    <property type="entry name" value="DNA-bd_dom_put_sf"/>
</dbReference>
<dbReference type="PROSITE" id="PS50937">
    <property type="entry name" value="HTH_MERR_2"/>
    <property type="match status" value="1"/>
</dbReference>
<keyword evidence="4" id="KW-1185">Reference proteome</keyword>
<dbReference type="Proteomes" id="UP000009047">
    <property type="component" value="Chromosome"/>
</dbReference>
<name>E1QLV8_DESB2</name>
<dbReference type="STRING" id="644282.Deba_3190"/>
<dbReference type="eggNOG" id="COG0789">
    <property type="taxonomic scope" value="Bacteria"/>
</dbReference>
<evidence type="ECO:0000259" key="2">
    <source>
        <dbReference type="PROSITE" id="PS50937"/>
    </source>
</evidence>
<dbReference type="PANTHER" id="PTHR30204">
    <property type="entry name" value="REDOX-CYCLING DRUG-SENSING TRANSCRIPTIONAL ACTIVATOR SOXR"/>
    <property type="match status" value="1"/>
</dbReference>
<dbReference type="InterPro" id="IPR000551">
    <property type="entry name" value="MerR-type_HTH_dom"/>
</dbReference>
<proteinExistence type="predicted"/>
<protein>
    <submittedName>
        <fullName evidence="3">Transcriptional regulator, MerR family</fullName>
    </submittedName>
</protein>
<reference evidence="3 4" key="1">
    <citation type="journal article" date="2010" name="Stand. Genomic Sci.">
        <title>Complete genome sequence of Desulfarculus baarsii type strain (2st14).</title>
        <authorList>
            <person name="Sun H."/>
            <person name="Spring S."/>
            <person name="Lapidus A."/>
            <person name="Davenport K."/>
            <person name="Del Rio T.G."/>
            <person name="Tice H."/>
            <person name="Nolan M."/>
            <person name="Copeland A."/>
            <person name="Cheng J.F."/>
            <person name="Lucas S."/>
            <person name="Tapia R."/>
            <person name="Goodwin L."/>
            <person name="Pitluck S."/>
            <person name="Ivanova N."/>
            <person name="Pagani I."/>
            <person name="Mavromatis K."/>
            <person name="Ovchinnikova G."/>
            <person name="Pati A."/>
            <person name="Chen A."/>
            <person name="Palaniappan K."/>
            <person name="Hauser L."/>
            <person name="Chang Y.J."/>
            <person name="Jeffries C.D."/>
            <person name="Detter J.C."/>
            <person name="Han C."/>
            <person name="Rohde M."/>
            <person name="Brambilla E."/>
            <person name="Goker M."/>
            <person name="Woyke T."/>
            <person name="Bristow J."/>
            <person name="Eisen J.A."/>
            <person name="Markowitz V."/>
            <person name="Hugenholtz P."/>
            <person name="Kyrpides N.C."/>
            <person name="Klenk H.P."/>
            <person name="Land M."/>
        </authorList>
    </citation>
    <scope>NUCLEOTIDE SEQUENCE [LARGE SCALE GENOMIC DNA]</scope>
    <source>
        <strain evidence="4">ATCC 33931 / DSM 2075 / LMG 7858 / VKM B-1802 / 2st14</strain>
    </source>
</reference>
<dbReference type="PRINTS" id="PR00040">
    <property type="entry name" value="HTHMERR"/>
</dbReference>
<dbReference type="GO" id="GO:0003677">
    <property type="term" value="F:DNA binding"/>
    <property type="evidence" value="ECO:0007669"/>
    <property type="project" value="UniProtKB-KW"/>
</dbReference>
<gene>
    <name evidence="3" type="ordered locus">Deba_3190</name>
</gene>
<evidence type="ECO:0000313" key="3">
    <source>
        <dbReference type="EMBL" id="ADK86543.1"/>
    </source>
</evidence>
<evidence type="ECO:0000313" key="4">
    <source>
        <dbReference type="Proteomes" id="UP000009047"/>
    </source>
</evidence>
<dbReference type="SUPFAM" id="SSF46955">
    <property type="entry name" value="Putative DNA-binding domain"/>
    <property type="match status" value="1"/>
</dbReference>
<dbReference type="Gene3D" id="1.10.1660.10">
    <property type="match status" value="1"/>
</dbReference>
<dbReference type="PANTHER" id="PTHR30204:SF58">
    <property type="entry name" value="HTH-TYPE TRANSCRIPTIONAL REGULATOR YFMP"/>
    <property type="match status" value="1"/>
</dbReference>
<dbReference type="Pfam" id="PF13411">
    <property type="entry name" value="MerR_1"/>
    <property type="match status" value="1"/>
</dbReference>
<dbReference type="GO" id="GO:0003700">
    <property type="term" value="F:DNA-binding transcription factor activity"/>
    <property type="evidence" value="ECO:0007669"/>
    <property type="project" value="InterPro"/>
</dbReference>
<keyword evidence="1" id="KW-0238">DNA-binding</keyword>
<sequence>MSDHEQWTISELAEQLGLSARSIRFYEEKGLLRPARTAGGHRVYGRRERARLRLILRGKRFGYSLEQIAEMIGMADVDMDEADQIAKSLEYGEKKLRELAARRREIDAMEADLLAVRQKMLSRLAQLPAKPDDKPAK</sequence>
<evidence type="ECO:0000256" key="1">
    <source>
        <dbReference type="ARBA" id="ARBA00023125"/>
    </source>
</evidence>
<dbReference type="AlphaFoldDB" id="E1QLV8"/>
<dbReference type="RefSeq" id="WP_013259979.1">
    <property type="nucleotide sequence ID" value="NC_014365.1"/>
</dbReference>
<dbReference type="EMBL" id="CP002085">
    <property type="protein sequence ID" value="ADK86543.1"/>
    <property type="molecule type" value="Genomic_DNA"/>
</dbReference>
<feature type="domain" description="HTH merR-type" evidence="2">
    <location>
        <begin position="6"/>
        <end position="74"/>
    </location>
</feature>
<dbReference type="OrthoDB" id="9792348at2"/>
<dbReference type="KEGG" id="dbr:Deba_3190"/>
<organism evidence="3 4">
    <name type="scientific">Desulfarculus baarsii (strain ATCC 33931 / DSM 2075 / LMG 7858 / VKM B-1802 / 2st14)</name>
    <dbReference type="NCBI Taxonomy" id="644282"/>
    <lineage>
        <taxon>Bacteria</taxon>
        <taxon>Pseudomonadati</taxon>
        <taxon>Thermodesulfobacteriota</taxon>
        <taxon>Desulfarculia</taxon>
        <taxon>Desulfarculales</taxon>
        <taxon>Desulfarculaceae</taxon>
        <taxon>Desulfarculus</taxon>
    </lineage>
</organism>
<dbReference type="PROSITE" id="PS00552">
    <property type="entry name" value="HTH_MERR_1"/>
    <property type="match status" value="1"/>
</dbReference>
<accession>E1QLV8</accession>